<gene>
    <name evidence="2" type="ORF">K444DRAFT_309567</name>
</gene>
<evidence type="ECO:0000256" key="1">
    <source>
        <dbReference type="SAM" id="MobiDB-lite"/>
    </source>
</evidence>
<evidence type="ECO:0000313" key="2">
    <source>
        <dbReference type="EMBL" id="PMD64144.1"/>
    </source>
</evidence>
<keyword evidence="3" id="KW-1185">Reference proteome</keyword>
<feature type="region of interest" description="Disordered" evidence="1">
    <location>
        <begin position="212"/>
        <end position="247"/>
    </location>
</feature>
<feature type="region of interest" description="Disordered" evidence="1">
    <location>
        <begin position="79"/>
        <end position="147"/>
    </location>
</feature>
<dbReference type="InParanoid" id="A0A2J6TM98"/>
<proteinExistence type="predicted"/>
<name>A0A2J6TM98_9HELO</name>
<organism evidence="2 3">
    <name type="scientific">Hyaloscypha bicolor E</name>
    <dbReference type="NCBI Taxonomy" id="1095630"/>
    <lineage>
        <taxon>Eukaryota</taxon>
        <taxon>Fungi</taxon>
        <taxon>Dikarya</taxon>
        <taxon>Ascomycota</taxon>
        <taxon>Pezizomycotina</taxon>
        <taxon>Leotiomycetes</taxon>
        <taxon>Helotiales</taxon>
        <taxon>Hyaloscyphaceae</taxon>
        <taxon>Hyaloscypha</taxon>
        <taxon>Hyaloscypha bicolor</taxon>
    </lineage>
</organism>
<dbReference type="RefSeq" id="XP_024741048.1">
    <property type="nucleotide sequence ID" value="XM_024871799.1"/>
</dbReference>
<dbReference type="EMBL" id="KZ613772">
    <property type="protein sequence ID" value="PMD64144.1"/>
    <property type="molecule type" value="Genomic_DNA"/>
</dbReference>
<protein>
    <submittedName>
        <fullName evidence="2">Uncharacterized protein</fullName>
    </submittedName>
</protein>
<reference evidence="2 3" key="1">
    <citation type="submission" date="2016-04" db="EMBL/GenBank/DDBJ databases">
        <title>A degradative enzymes factory behind the ericoid mycorrhizal symbiosis.</title>
        <authorList>
            <consortium name="DOE Joint Genome Institute"/>
            <person name="Martino E."/>
            <person name="Morin E."/>
            <person name="Grelet G."/>
            <person name="Kuo A."/>
            <person name="Kohler A."/>
            <person name="Daghino S."/>
            <person name="Barry K."/>
            <person name="Choi C."/>
            <person name="Cichocki N."/>
            <person name="Clum A."/>
            <person name="Copeland A."/>
            <person name="Hainaut M."/>
            <person name="Haridas S."/>
            <person name="Labutti K."/>
            <person name="Lindquist E."/>
            <person name="Lipzen A."/>
            <person name="Khouja H.-R."/>
            <person name="Murat C."/>
            <person name="Ohm R."/>
            <person name="Olson A."/>
            <person name="Spatafora J."/>
            <person name="Veneault-Fourrey C."/>
            <person name="Henrissat B."/>
            <person name="Grigoriev I."/>
            <person name="Martin F."/>
            <person name="Perotto S."/>
        </authorList>
    </citation>
    <scope>NUCLEOTIDE SEQUENCE [LARGE SCALE GENOMIC DNA]</scope>
    <source>
        <strain evidence="2 3">E</strain>
    </source>
</reference>
<accession>A0A2J6TM98</accession>
<sequence length="460" mass="50552">MAASPPTYRVFRDQHGIPQFEPKRGTQALKDALIYTFPSLETELQLMQAALRNFFDSERGTQFVCELPENNLQASLAKKRDVPVSPVQATKASLRSWKAPGVQRTPSQPSSRASSRASSRGRSRASSRTPSRAENPRAENATPNLEPLVEIRTGGIMTTWNLSNGQELEKRKRQPYDPIKRRKVAENRGNACDKHRASKTACDPDECPQNKIHAKSTDGSPKEVRTLRGRASQASLPRPKPVTKASICDTDDGKIARTGTDDIRLDASHAEYVPIPAAPEVFWDAFEQEALALHAKHSVSSFGDLASNNDSGYWTDSDQVGAIPWNSYSHYPAFPEPLEGNHFSPGLDTGDDIEAFPGLKTHALASNIVDSNLRNSSIADAQGLRFPPHQESPALSDETSDQTYTALSLDGPAQIRSQPSPGHSEEALMCSDDPFMGWASKKANHLFDDYGWVLSHVENL</sequence>
<dbReference type="Proteomes" id="UP000235371">
    <property type="component" value="Unassembled WGS sequence"/>
</dbReference>
<dbReference type="GeneID" id="36579881"/>
<feature type="compositionally biased region" description="Low complexity" evidence="1">
    <location>
        <begin position="103"/>
        <end position="118"/>
    </location>
</feature>
<dbReference type="AlphaFoldDB" id="A0A2J6TM98"/>
<dbReference type="OrthoDB" id="3507397at2759"/>
<evidence type="ECO:0000313" key="3">
    <source>
        <dbReference type="Proteomes" id="UP000235371"/>
    </source>
</evidence>